<dbReference type="InParanoid" id="A0A0D0DK98"/>
<reference evidence="2" key="2">
    <citation type="submission" date="2015-01" db="EMBL/GenBank/DDBJ databases">
        <title>Evolutionary Origins and Diversification of the Mycorrhizal Mutualists.</title>
        <authorList>
            <consortium name="DOE Joint Genome Institute"/>
            <consortium name="Mycorrhizal Genomics Consortium"/>
            <person name="Kohler A."/>
            <person name="Kuo A."/>
            <person name="Nagy L.G."/>
            <person name="Floudas D."/>
            <person name="Copeland A."/>
            <person name="Barry K.W."/>
            <person name="Cichocki N."/>
            <person name="Veneault-Fourrey C."/>
            <person name="LaButti K."/>
            <person name="Lindquist E.A."/>
            <person name="Lipzen A."/>
            <person name="Lundell T."/>
            <person name="Morin E."/>
            <person name="Murat C."/>
            <person name="Riley R."/>
            <person name="Ohm R."/>
            <person name="Sun H."/>
            <person name="Tunlid A."/>
            <person name="Henrissat B."/>
            <person name="Grigoriev I.V."/>
            <person name="Hibbett D.S."/>
            <person name="Martin F."/>
        </authorList>
    </citation>
    <scope>NUCLEOTIDE SEQUENCE [LARGE SCALE GENOMIC DNA]</scope>
    <source>
        <strain evidence="2">Ve08.2h10</strain>
    </source>
</reference>
<evidence type="ECO:0000313" key="1">
    <source>
        <dbReference type="EMBL" id="KIK82119.1"/>
    </source>
</evidence>
<name>A0A0D0DK98_9AGAM</name>
<dbReference type="HOGENOM" id="CLU_2979797_0_0_1"/>
<dbReference type="EMBL" id="KN825676">
    <property type="protein sequence ID" value="KIK82119.1"/>
    <property type="molecule type" value="Genomic_DNA"/>
</dbReference>
<protein>
    <submittedName>
        <fullName evidence="1">Uncharacterized protein</fullName>
    </submittedName>
</protein>
<reference evidence="1 2" key="1">
    <citation type="submission" date="2014-04" db="EMBL/GenBank/DDBJ databases">
        <authorList>
            <consortium name="DOE Joint Genome Institute"/>
            <person name="Kuo A."/>
            <person name="Kohler A."/>
            <person name="Jargeat P."/>
            <person name="Nagy L.G."/>
            <person name="Floudas D."/>
            <person name="Copeland A."/>
            <person name="Barry K.W."/>
            <person name="Cichocki N."/>
            <person name="Veneault-Fourrey C."/>
            <person name="LaButti K."/>
            <person name="Lindquist E.A."/>
            <person name="Lipzen A."/>
            <person name="Lundell T."/>
            <person name="Morin E."/>
            <person name="Murat C."/>
            <person name="Sun H."/>
            <person name="Tunlid A."/>
            <person name="Henrissat B."/>
            <person name="Grigoriev I.V."/>
            <person name="Hibbett D.S."/>
            <person name="Martin F."/>
            <person name="Nordberg H.P."/>
            <person name="Cantor M.N."/>
            <person name="Hua S.X."/>
        </authorList>
    </citation>
    <scope>NUCLEOTIDE SEQUENCE [LARGE SCALE GENOMIC DNA]</scope>
    <source>
        <strain evidence="1 2">Ve08.2h10</strain>
    </source>
</reference>
<evidence type="ECO:0000313" key="2">
    <source>
        <dbReference type="Proteomes" id="UP000054538"/>
    </source>
</evidence>
<sequence>MCLQCNYIQNHSPTKALTRIMPNETFHSRKPNVATLRIFGSQCHVRVPPDLQRKLDAY</sequence>
<organism evidence="1 2">
    <name type="scientific">Paxillus rubicundulus Ve08.2h10</name>
    <dbReference type="NCBI Taxonomy" id="930991"/>
    <lineage>
        <taxon>Eukaryota</taxon>
        <taxon>Fungi</taxon>
        <taxon>Dikarya</taxon>
        <taxon>Basidiomycota</taxon>
        <taxon>Agaricomycotina</taxon>
        <taxon>Agaricomycetes</taxon>
        <taxon>Agaricomycetidae</taxon>
        <taxon>Boletales</taxon>
        <taxon>Paxilineae</taxon>
        <taxon>Paxillaceae</taxon>
        <taxon>Paxillus</taxon>
    </lineage>
</organism>
<proteinExistence type="predicted"/>
<gene>
    <name evidence="1" type="ORF">PAXRUDRAFT_154509</name>
</gene>
<keyword evidence="2" id="KW-1185">Reference proteome</keyword>
<dbReference type="Proteomes" id="UP000054538">
    <property type="component" value="Unassembled WGS sequence"/>
</dbReference>
<accession>A0A0D0DK98</accession>
<dbReference type="STRING" id="930991.A0A0D0DK98"/>
<dbReference type="OrthoDB" id="2671929at2759"/>
<dbReference type="AlphaFoldDB" id="A0A0D0DK98"/>